<accession>A0ABU6S6X9</accession>
<dbReference type="EMBL" id="JASCZI010060447">
    <property type="protein sequence ID" value="MED6131765.1"/>
    <property type="molecule type" value="Genomic_DNA"/>
</dbReference>
<feature type="region of interest" description="Disordered" evidence="1">
    <location>
        <begin position="101"/>
        <end position="163"/>
    </location>
</feature>
<feature type="compositionally biased region" description="Basic and acidic residues" evidence="1">
    <location>
        <begin position="180"/>
        <end position="198"/>
    </location>
</feature>
<sequence length="198" mass="23035">MGRFDGIVTFARRKPYSNFFRVVVGLQEDNQSMESGIIYYENERRDKYEDSDEKANLDLAVVKTRRYHFDEEPFVHPLYNVRFEPDRPYELPVESLLTIKRREPSARKEPTPRVSGSSRRASPTPQYFPLDPMVRLGSPSSPLNEVSSSTDKRIRETEKPTKSWELIPSSKGWMCEGNDVEDKGKEVNKNRNLNEAEE</sequence>
<evidence type="ECO:0000313" key="3">
    <source>
        <dbReference type="Proteomes" id="UP001341840"/>
    </source>
</evidence>
<feature type="region of interest" description="Disordered" evidence="1">
    <location>
        <begin position="175"/>
        <end position="198"/>
    </location>
</feature>
<feature type="compositionally biased region" description="Low complexity" evidence="1">
    <location>
        <begin position="138"/>
        <end position="149"/>
    </location>
</feature>
<feature type="compositionally biased region" description="Polar residues" evidence="1">
    <location>
        <begin position="114"/>
        <end position="125"/>
    </location>
</feature>
<comment type="caution">
    <text evidence="2">The sequence shown here is derived from an EMBL/GenBank/DDBJ whole genome shotgun (WGS) entry which is preliminary data.</text>
</comment>
<evidence type="ECO:0000313" key="2">
    <source>
        <dbReference type="EMBL" id="MED6131765.1"/>
    </source>
</evidence>
<reference evidence="2 3" key="1">
    <citation type="journal article" date="2023" name="Plants (Basel)">
        <title>Bridging the Gap: Combining Genomics and Transcriptomics Approaches to Understand Stylosanthes scabra, an Orphan Legume from the Brazilian Caatinga.</title>
        <authorList>
            <person name="Ferreira-Neto J.R.C."/>
            <person name="da Silva M.D."/>
            <person name="Binneck E."/>
            <person name="de Melo N.F."/>
            <person name="da Silva R.H."/>
            <person name="de Melo A.L.T.M."/>
            <person name="Pandolfi V."/>
            <person name="Bustamante F.O."/>
            <person name="Brasileiro-Vidal A.C."/>
            <person name="Benko-Iseppon A.M."/>
        </authorList>
    </citation>
    <scope>NUCLEOTIDE SEQUENCE [LARGE SCALE GENOMIC DNA]</scope>
    <source>
        <tissue evidence="2">Leaves</tissue>
    </source>
</reference>
<feature type="compositionally biased region" description="Basic and acidic residues" evidence="1">
    <location>
        <begin position="150"/>
        <end position="162"/>
    </location>
</feature>
<dbReference type="Proteomes" id="UP001341840">
    <property type="component" value="Unassembled WGS sequence"/>
</dbReference>
<protein>
    <submittedName>
        <fullName evidence="2">Uncharacterized protein</fullName>
    </submittedName>
</protein>
<proteinExistence type="predicted"/>
<organism evidence="2 3">
    <name type="scientific">Stylosanthes scabra</name>
    <dbReference type="NCBI Taxonomy" id="79078"/>
    <lineage>
        <taxon>Eukaryota</taxon>
        <taxon>Viridiplantae</taxon>
        <taxon>Streptophyta</taxon>
        <taxon>Embryophyta</taxon>
        <taxon>Tracheophyta</taxon>
        <taxon>Spermatophyta</taxon>
        <taxon>Magnoliopsida</taxon>
        <taxon>eudicotyledons</taxon>
        <taxon>Gunneridae</taxon>
        <taxon>Pentapetalae</taxon>
        <taxon>rosids</taxon>
        <taxon>fabids</taxon>
        <taxon>Fabales</taxon>
        <taxon>Fabaceae</taxon>
        <taxon>Papilionoideae</taxon>
        <taxon>50 kb inversion clade</taxon>
        <taxon>dalbergioids sensu lato</taxon>
        <taxon>Dalbergieae</taxon>
        <taxon>Pterocarpus clade</taxon>
        <taxon>Stylosanthes</taxon>
    </lineage>
</organism>
<gene>
    <name evidence="2" type="ORF">PIB30_012773</name>
</gene>
<name>A0ABU6S6X9_9FABA</name>
<feature type="compositionally biased region" description="Basic and acidic residues" evidence="1">
    <location>
        <begin position="101"/>
        <end position="111"/>
    </location>
</feature>
<evidence type="ECO:0000256" key="1">
    <source>
        <dbReference type="SAM" id="MobiDB-lite"/>
    </source>
</evidence>
<keyword evidence="3" id="KW-1185">Reference proteome</keyword>